<comment type="caution">
    <text evidence="2">The sequence shown here is derived from an EMBL/GenBank/DDBJ whole genome shotgun (WGS) entry which is preliminary data.</text>
</comment>
<evidence type="ECO:0000313" key="2">
    <source>
        <dbReference type="EMBL" id="KKL53608.1"/>
    </source>
</evidence>
<feature type="region of interest" description="Disordered" evidence="1">
    <location>
        <begin position="1"/>
        <end position="24"/>
    </location>
</feature>
<feature type="non-terminal residue" evidence="2">
    <location>
        <position position="50"/>
    </location>
</feature>
<dbReference type="EMBL" id="LAZR01031489">
    <property type="protein sequence ID" value="KKL53608.1"/>
    <property type="molecule type" value="Genomic_DNA"/>
</dbReference>
<dbReference type="AlphaFoldDB" id="A0A0F9CW68"/>
<organism evidence="2">
    <name type="scientific">marine sediment metagenome</name>
    <dbReference type="NCBI Taxonomy" id="412755"/>
    <lineage>
        <taxon>unclassified sequences</taxon>
        <taxon>metagenomes</taxon>
        <taxon>ecological metagenomes</taxon>
    </lineage>
</organism>
<evidence type="ECO:0000256" key="1">
    <source>
        <dbReference type="SAM" id="MobiDB-lite"/>
    </source>
</evidence>
<accession>A0A0F9CW68</accession>
<feature type="compositionally biased region" description="Polar residues" evidence="1">
    <location>
        <begin position="1"/>
        <end position="11"/>
    </location>
</feature>
<protein>
    <submittedName>
        <fullName evidence="2">Uncharacterized protein</fullName>
    </submittedName>
</protein>
<reference evidence="2" key="1">
    <citation type="journal article" date="2015" name="Nature">
        <title>Complex archaea that bridge the gap between prokaryotes and eukaryotes.</title>
        <authorList>
            <person name="Spang A."/>
            <person name="Saw J.H."/>
            <person name="Jorgensen S.L."/>
            <person name="Zaremba-Niedzwiedzka K."/>
            <person name="Martijn J."/>
            <person name="Lind A.E."/>
            <person name="van Eijk R."/>
            <person name="Schleper C."/>
            <person name="Guy L."/>
            <person name="Ettema T.J."/>
        </authorList>
    </citation>
    <scope>NUCLEOTIDE SEQUENCE</scope>
</reference>
<gene>
    <name evidence="2" type="ORF">LCGC14_2273780</name>
</gene>
<proteinExistence type="predicted"/>
<sequence>MRKTRPTSAKSRATVADAKAHHWTKRRRSAERYVAAEAAEALRESRLHIQ</sequence>
<name>A0A0F9CW68_9ZZZZ</name>